<dbReference type="AlphaFoldDB" id="A0A0B8NKC3"/>
<evidence type="ECO:0000256" key="2">
    <source>
        <dbReference type="ARBA" id="ARBA00022552"/>
    </source>
</evidence>
<comment type="similarity">
    <text evidence="11">Belongs to the class I-like SAM-binding methyltransferase superfamily. RNA M5U methyltransferase family. RlmD subfamily.</text>
</comment>
<feature type="active site" description="Nucleophile" evidence="11 12">
    <location>
        <position position="403"/>
    </location>
</feature>
<dbReference type="PROSITE" id="PS50926">
    <property type="entry name" value="TRAM"/>
    <property type="match status" value="1"/>
</dbReference>
<comment type="caution">
    <text evidence="15">The sequence shown here is derived from an EMBL/GenBank/DDBJ whole genome shotgun (WGS) entry which is preliminary data.</text>
</comment>
<dbReference type="GO" id="GO:0070475">
    <property type="term" value="P:rRNA base methylation"/>
    <property type="evidence" value="ECO:0007669"/>
    <property type="project" value="TreeGrafter"/>
</dbReference>
<keyword evidence="16" id="KW-1185">Reference proteome</keyword>
<feature type="binding site" evidence="11">
    <location>
        <position position="356"/>
    </location>
    <ligand>
        <name>S-adenosyl-L-methionine</name>
        <dbReference type="ChEBI" id="CHEBI:59789"/>
    </ligand>
</feature>
<evidence type="ECO:0000256" key="1">
    <source>
        <dbReference type="ARBA" id="ARBA00022485"/>
    </source>
</evidence>
<evidence type="ECO:0000256" key="3">
    <source>
        <dbReference type="ARBA" id="ARBA00022603"/>
    </source>
</evidence>
<feature type="binding site" evidence="11 12">
    <location>
        <position position="377"/>
    </location>
    <ligand>
        <name>S-adenosyl-L-methionine</name>
        <dbReference type="ChEBI" id="CHEBI:59789"/>
    </ligand>
</feature>
<dbReference type="NCBIfam" id="NF009639">
    <property type="entry name" value="PRK13168.1"/>
    <property type="match status" value="1"/>
</dbReference>
<dbReference type="Gene3D" id="2.40.50.140">
    <property type="entry name" value="Nucleic acid-binding proteins"/>
    <property type="match status" value="1"/>
</dbReference>
<reference evidence="15 16" key="2">
    <citation type="submission" date="2015-01" db="EMBL/GenBank/DDBJ databases">
        <authorList>
            <consortium name="NBRP consortium"/>
            <person name="Sawabe T."/>
            <person name="Meirelles P."/>
            <person name="Feng G."/>
            <person name="Sayaka M."/>
            <person name="Hattori M."/>
            <person name="Ohkuma M."/>
        </authorList>
    </citation>
    <scope>NUCLEOTIDE SEQUENCE [LARGE SCALE GENOMIC DNA]</scope>
    <source>
        <strain evidence="16">JCM 19231</strain>
    </source>
</reference>
<dbReference type="InterPro" id="IPR001566">
    <property type="entry name" value="23S_rRNA_MeTrfase_RlmD"/>
</dbReference>
<evidence type="ECO:0000256" key="10">
    <source>
        <dbReference type="ARBA" id="ARBA00059995"/>
    </source>
</evidence>
<comment type="catalytic activity">
    <reaction evidence="9 11">
        <text>uridine(1939) in 23S rRNA + S-adenosyl-L-methionine = 5-methyluridine(1939) in 23S rRNA + S-adenosyl-L-homocysteine + H(+)</text>
        <dbReference type="Rhea" id="RHEA:42908"/>
        <dbReference type="Rhea" id="RHEA-COMP:10278"/>
        <dbReference type="Rhea" id="RHEA-COMP:10279"/>
        <dbReference type="ChEBI" id="CHEBI:15378"/>
        <dbReference type="ChEBI" id="CHEBI:57856"/>
        <dbReference type="ChEBI" id="CHEBI:59789"/>
        <dbReference type="ChEBI" id="CHEBI:65315"/>
        <dbReference type="ChEBI" id="CHEBI:74447"/>
        <dbReference type="EC" id="2.1.1.190"/>
    </reaction>
</comment>
<dbReference type="GO" id="GO:0051539">
    <property type="term" value="F:4 iron, 4 sulfur cluster binding"/>
    <property type="evidence" value="ECO:0007669"/>
    <property type="project" value="UniProtKB-KW"/>
</dbReference>
<dbReference type="PANTHER" id="PTHR11061:SF49">
    <property type="entry name" value="23S RRNA (URACIL(1939)-C(5))-METHYLTRANSFERASE RLMD"/>
    <property type="match status" value="1"/>
</dbReference>
<dbReference type="InterPro" id="IPR002792">
    <property type="entry name" value="TRAM_dom"/>
</dbReference>
<dbReference type="PANTHER" id="PTHR11061">
    <property type="entry name" value="RNA M5U METHYLTRANSFERASE"/>
    <property type="match status" value="1"/>
</dbReference>
<dbReference type="GO" id="GO:0005506">
    <property type="term" value="F:iron ion binding"/>
    <property type="evidence" value="ECO:0007669"/>
    <property type="project" value="UniProtKB-UniRule"/>
</dbReference>
<keyword evidence="3 11" id="KW-0489">Methyltransferase</keyword>
<keyword evidence="8 11" id="KW-0411">Iron-sulfur</keyword>
<keyword evidence="2 11" id="KW-0698">rRNA processing</keyword>
<feature type="binding site" evidence="11">
    <location>
        <position position="99"/>
    </location>
    <ligand>
        <name>[4Fe-4S] cluster</name>
        <dbReference type="ChEBI" id="CHEBI:49883"/>
    </ligand>
</feature>
<feature type="binding site" evidence="11 12">
    <location>
        <position position="329"/>
    </location>
    <ligand>
        <name>S-adenosyl-L-methionine</name>
        <dbReference type="ChEBI" id="CHEBI:59789"/>
    </ligand>
</feature>
<keyword evidence="6 11" id="KW-0479">Metal-binding</keyword>
<evidence type="ECO:0000256" key="13">
    <source>
        <dbReference type="PROSITE-ProRule" id="PRU10015"/>
    </source>
</evidence>
<keyword evidence="5 11" id="KW-0949">S-adenosyl-L-methionine</keyword>
<feature type="binding site" evidence="11 12">
    <location>
        <position position="308"/>
    </location>
    <ligand>
        <name>S-adenosyl-L-methionine</name>
        <dbReference type="ChEBI" id="CHEBI:59789"/>
    </ligand>
</feature>
<dbReference type="SUPFAM" id="SSF50249">
    <property type="entry name" value="Nucleic acid-binding proteins"/>
    <property type="match status" value="1"/>
</dbReference>
<evidence type="ECO:0000256" key="4">
    <source>
        <dbReference type="ARBA" id="ARBA00022679"/>
    </source>
</evidence>
<sequence>MFNREFDIWPTFFKPTKKTSTSNKHFAVDIERYDYQGAGIGFNNKKLVFVEGALVGEKVLVQPTETKSKFIRAKLIKVQQKSDARREPFCPHFDKCGGCSLQHMPYQTQLEVKQQAFKKLMSKLAPSVELSSIIQGDERGYRRRSRISLRWNPKSQQLEFGFRQGKSNQIVSIDQCPVMSPNLQGLLAPARATLSSLSQPRNLGHLELVDADNTQVVLLRTTEELKVADKEAMLEFAKAHQVSLYLHQGKTEPEIVHGDAPVCSETGSELSFLPTDFIQVNRSVNQQMVSEAISWLDVQASERVLDLFSGIGNFTFPIGKLSSKVIGIEGVQEMVDRASHNATKLGVENAEFYQANLADLNGNEEWSKQGFDKILLDPARAGAQGIVEQLGQFNASKIVYVSCNPSTLARDSESLLEQGYKISKMRVLDMFPQTGHLESMVLFEK</sequence>
<feature type="binding site" evidence="11 12">
    <location>
        <position position="279"/>
    </location>
    <ligand>
        <name>S-adenosyl-L-methionine</name>
        <dbReference type="ChEBI" id="CHEBI:59789"/>
    </ligand>
</feature>
<feature type="binding site" evidence="11">
    <location>
        <position position="313"/>
    </location>
    <ligand>
        <name>S-adenosyl-L-methionine</name>
        <dbReference type="ChEBI" id="CHEBI:59789"/>
    </ligand>
</feature>
<dbReference type="CDD" id="cd02440">
    <property type="entry name" value="AdoMet_MTases"/>
    <property type="match status" value="1"/>
</dbReference>
<evidence type="ECO:0000313" key="15">
    <source>
        <dbReference type="EMBL" id="GAM55165.1"/>
    </source>
</evidence>
<keyword evidence="1 11" id="KW-0004">4Fe-4S</keyword>
<dbReference type="EMBL" id="BBRZ01000011">
    <property type="protein sequence ID" value="GAM55165.1"/>
    <property type="molecule type" value="Genomic_DNA"/>
</dbReference>
<dbReference type="PROSITE" id="PS51687">
    <property type="entry name" value="SAM_MT_RNA_M5U"/>
    <property type="match status" value="1"/>
</dbReference>
<dbReference type="Proteomes" id="UP000031671">
    <property type="component" value="Unassembled WGS sequence"/>
</dbReference>
<evidence type="ECO:0000256" key="11">
    <source>
        <dbReference type="HAMAP-Rule" id="MF_01010"/>
    </source>
</evidence>
<dbReference type="GO" id="GO:0003723">
    <property type="term" value="F:RNA binding"/>
    <property type="evidence" value="ECO:0007669"/>
    <property type="project" value="InterPro"/>
</dbReference>
<dbReference type="PROSITE" id="PS01230">
    <property type="entry name" value="TRMA_1"/>
    <property type="match status" value="1"/>
</dbReference>
<protein>
    <recommendedName>
        <fullName evidence="11">23S rRNA (uracil(1939)-C(5))-methyltransferase RlmD</fullName>
        <ecNumber evidence="11">2.1.1.190</ecNumber>
    </recommendedName>
    <alternativeName>
        <fullName evidence="11">23S rRNA(m5U1939)-methyltransferase</fullName>
    </alternativeName>
</protein>
<evidence type="ECO:0000313" key="16">
    <source>
        <dbReference type="Proteomes" id="UP000031671"/>
    </source>
</evidence>
<dbReference type="InterPro" id="IPR030390">
    <property type="entry name" value="MeTrfase_TrmA_AS"/>
</dbReference>
<evidence type="ECO:0000256" key="8">
    <source>
        <dbReference type="ARBA" id="ARBA00023014"/>
    </source>
</evidence>
<gene>
    <name evidence="11" type="primary">rlmD</name>
    <name evidence="15" type="ORF">JCM19231_438</name>
</gene>
<dbReference type="PROSITE" id="PS01231">
    <property type="entry name" value="TRMA_2"/>
    <property type="match status" value="1"/>
</dbReference>
<comment type="function">
    <text evidence="10 11">Catalyzes the formation of 5-methyl-uridine at position 1939 (m5U1939) in 23S rRNA.</text>
</comment>
<evidence type="ECO:0000256" key="9">
    <source>
        <dbReference type="ARBA" id="ARBA00052756"/>
    </source>
</evidence>
<dbReference type="FunFam" id="3.40.50.150:FF:000009">
    <property type="entry name" value="23S rRNA (Uracil(1939)-C(5))-methyltransferase RlmD"/>
    <property type="match status" value="1"/>
</dbReference>
<dbReference type="Pfam" id="PF01938">
    <property type="entry name" value="TRAM"/>
    <property type="match status" value="1"/>
</dbReference>
<dbReference type="InterPro" id="IPR030391">
    <property type="entry name" value="MeTrfase_TrmA_CS"/>
</dbReference>
<dbReference type="NCBIfam" id="TIGR00479">
    <property type="entry name" value="rumA"/>
    <property type="match status" value="1"/>
</dbReference>
<evidence type="ECO:0000256" key="12">
    <source>
        <dbReference type="PROSITE-ProRule" id="PRU01024"/>
    </source>
</evidence>
<dbReference type="FunFam" id="2.40.50.140:FF:000097">
    <property type="entry name" value="23S rRNA (uracil(1939)-C(5))-methyltransferase RlmD"/>
    <property type="match status" value="1"/>
</dbReference>
<evidence type="ECO:0000256" key="6">
    <source>
        <dbReference type="ARBA" id="ARBA00022723"/>
    </source>
</evidence>
<dbReference type="GO" id="GO:0070041">
    <property type="term" value="F:rRNA (uridine-C5-)-methyltransferase activity"/>
    <property type="evidence" value="ECO:0007669"/>
    <property type="project" value="UniProtKB-UniRule"/>
</dbReference>
<dbReference type="InterPro" id="IPR010280">
    <property type="entry name" value="U5_MeTrfase_fam"/>
</dbReference>
<dbReference type="HAMAP" id="MF_01010">
    <property type="entry name" value="23SrRNA_methyltr_RlmD"/>
    <property type="match status" value="1"/>
</dbReference>
<evidence type="ECO:0000259" key="14">
    <source>
        <dbReference type="PROSITE" id="PS50926"/>
    </source>
</evidence>
<feature type="binding site" evidence="11">
    <location>
        <position position="96"/>
    </location>
    <ligand>
        <name>[4Fe-4S] cluster</name>
        <dbReference type="ChEBI" id="CHEBI:49883"/>
    </ligand>
</feature>
<accession>A0A0B8NKC3</accession>
<dbReference type="Pfam" id="PF05958">
    <property type="entry name" value="tRNA_U5-meth_tr"/>
    <property type="match status" value="1"/>
</dbReference>
<evidence type="ECO:0000256" key="7">
    <source>
        <dbReference type="ARBA" id="ARBA00023004"/>
    </source>
</evidence>
<feature type="binding site" evidence="11">
    <location>
        <position position="90"/>
    </location>
    <ligand>
        <name>[4Fe-4S] cluster</name>
        <dbReference type="ChEBI" id="CHEBI:49883"/>
    </ligand>
</feature>
<dbReference type="InterPro" id="IPR012340">
    <property type="entry name" value="NA-bd_OB-fold"/>
</dbReference>
<proteinExistence type="inferred from homology"/>
<keyword evidence="7 11" id="KW-0408">Iron</keyword>
<dbReference type="SUPFAM" id="SSF53335">
    <property type="entry name" value="S-adenosyl-L-methionine-dependent methyltransferases"/>
    <property type="match status" value="1"/>
</dbReference>
<feature type="domain" description="TRAM" evidence="14">
    <location>
        <begin position="19"/>
        <end position="77"/>
    </location>
</feature>
<keyword evidence="4 11" id="KW-0808">Transferase</keyword>
<dbReference type="Gene3D" id="2.40.50.1070">
    <property type="match status" value="1"/>
</dbReference>
<evidence type="ECO:0000256" key="5">
    <source>
        <dbReference type="ARBA" id="ARBA00022691"/>
    </source>
</evidence>
<dbReference type="Gene3D" id="3.40.50.150">
    <property type="entry name" value="Vaccinia Virus protein VP39"/>
    <property type="match status" value="1"/>
</dbReference>
<name>A0A0B8NKC3_9VIBR</name>
<reference evidence="15 16" key="1">
    <citation type="submission" date="2015-01" db="EMBL/GenBank/DDBJ databases">
        <title>Vibrio sp. C1 JCM 19231 whole genome shotgun sequence.</title>
        <authorList>
            <person name="Sawabe T."/>
            <person name="Meirelles P."/>
            <person name="Feng G."/>
            <person name="Sayaka M."/>
            <person name="Hattori M."/>
            <person name="Ohkuma M."/>
        </authorList>
    </citation>
    <scope>NUCLEOTIDE SEQUENCE [LARGE SCALE GENOMIC DNA]</scope>
    <source>
        <strain evidence="16">JCM 19231</strain>
    </source>
</reference>
<feature type="active site" evidence="13">
    <location>
        <position position="403"/>
    </location>
</feature>
<dbReference type="InterPro" id="IPR029063">
    <property type="entry name" value="SAM-dependent_MTases_sf"/>
</dbReference>
<feature type="binding site" evidence="11">
    <location>
        <position position="176"/>
    </location>
    <ligand>
        <name>[4Fe-4S] cluster</name>
        <dbReference type="ChEBI" id="CHEBI:49883"/>
    </ligand>
</feature>
<dbReference type="EC" id="2.1.1.190" evidence="11"/>
<organism evidence="15 16">
    <name type="scientific">Vibrio ishigakensis</name>
    <dbReference type="NCBI Taxonomy" id="1481914"/>
    <lineage>
        <taxon>Bacteria</taxon>
        <taxon>Pseudomonadati</taxon>
        <taxon>Pseudomonadota</taxon>
        <taxon>Gammaproteobacteria</taxon>
        <taxon>Vibrionales</taxon>
        <taxon>Vibrionaceae</taxon>
        <taxon>Vibrio</taxon>
    </lineage>
</organism>